<keyword evidence="1" id="KW-0436">Ligase</keyword>
<keyword evidence="5" id="KW-0460">Magnesium</keyword>
<reference evidence="8" key="1">
    <citation type="submission" date="2017-08" db="EMBL/GenBank/DDBJ databases">
        <authorList>
            <person name="Huang Z."/>
        </authorList>
    </citation>
    <scope>NUCLEOTIDE SEQUENCE [LARGE SCALE GENOMIC DNA]</scope>
    <source>
        <strain evidence="8">SA5d-4</strain>
    </source>
</reference>
<dbReference type="Gene3D" id="3.30.1490.330">
    <property type="match status" value="1"/>
</dbReference>
<dbReference type="AlphaFoldDB" id="A0A263BT18"/>
<evidence type="ECO:0000313" key="8">
    <source>
        <dbReference type="Proteomes" id="UP000217083"/>
    </source>
</evidence>
<evidence type="ECO:0000256" key="4">
    <source>
        <dbReference type="ARBA" id="ARBA00022840"/>
    </source>
</evidence>
<name>A0A263BT18_9BACI</name>
<keyword evidence="2" id="KW-0479">Metal-binding</keyword>
<sequence>MDKRLSLQTYSEKRKAFYAKVENYWPDMYGQEYSLYDIKKISSKEQQDILLASQKISHIFLKTAHLLRTLDDETLLQMGFPKETLSFIRLKTMQTETVISRLDLVKTENGIKVLEINSDTPTFIKELFHINGLVCQELGSPNPNEGMENQLAKAVQHAIFEAYSYLGKDEFPSVVFTSHADSEEDKYTVQYLQALSEVPSSYVPLHELKIVENEGLFDHLGNKIDVLYRQTFPIENMIEDKDPNTGENVGSLLMQLVEQKKLAIVNPPSAFLLQSKAVQAVVWGLHEEQSPFFTEEEHQWIQQFFLPTYLEADAFLARGEKYVKKPCFGREGDTVEVYENGKKVLEDANKSYTEYLAIYQKYIDLPKTTFMSEKGEQVGHLMIGSFLLNGKPSSIGYRVGAQITDNLSYYLPIGIKK</sequence>
<accession>A0A263BT18</accession>
<dbReference type="GO" id="GO:0005524">
    <property type="term" value="F:ATP binding"/>
    <property type="evidence" value="ECO:0007669"/>
    <property type="project" value="UniProtKB-KW"/>
</dbReference>
<dbReference type="Pfam" id="PF03738">
    <property type="entry name" value="GSP_synth"/>
    <property type="match status" value="1"/>
</dbReference>
<keyword evidence="3" id="KW-0547">Nucleotide-binding</keyword>
<evidence type="ECO:0000256" key="3">
    <source>
        <dbReference type="ARBA" id="ARBA00022741"/>
    </source>
</evidence>
<dbReference type="InterPro" id="IPR016185">
    <property type="entry name" value="PreATP-grasp_dom_sf"/>
</dbReference>
<dbReference type="EMBL" id="NPIA01000004">
    <property type="protein sequence ID" value="OZM56854.1"/>
    <property type="molecule type" value="Genomic_DNA"/>
</dbReference>
<reference evidence="7 8" key="2">
    <citation type="submission" date="2017-09" db="EMBL/GenBank/DDBJ databases">
        <title>Bacillus patelloidae sp. nov., isolated from the intestinal tract of a marine limpet.</title>
        <authorList>
            <person name="Liu R."/>
            <person name="Dong C."/>
            <person name="Shao Z."/>
        </authorList>
    </citation>
    <scope>NUCLEOTIDE SEQUENCE [LARGE SCALE GENOMIC DNA]</scope>
    <source>
        <strain evidence="7 8">SA5d-4</strain>
    </source>
</reference>
<comment type="caution">
    <text evidence="7">The sequence shown here is derived from an EMBL/GenBank/DDBJ whole genome shotgun (WGS) entry which is preliminary data.</text>
</comment>
<dbReference type="SUPFAM" id="SSF52440">
    <property type="entry name" value="PreATP-grasp domain"/>
    <property type="match status" value="1"/>
</dbReference>
<dbReference type="SUPFAM" id="SSF56059">
    <property type="entry name" value="Glutathione synthetase ATP-binding domain-like"/>
    <property type="match status" value="1"/>
</dbReference>
<protein>
    <submittedName>
        <fullName evidence="7">Glutathionylspermidine synthase</fullName>
    </submittedName>
</protein>
<keyword evidence="4" id="KW-0067">ATP-binding</keyword>
<proteinExistence type="predicted"/>
<dbReference type="Proteomes" id="UP000217083">
    <property type="component" value="Unassembled WGS sequence"/>
</dbReference>
<dbReference type="GO" id="GO:0016874">
    <property type="term" value="F:ligase activity"/>
    <property type="evidence" value="ECO:0007669"/>
    <property type="project" value="UniProtKB-KW"/>
</dbReference>
<dbReference type="GO" id="GO:0046872">
    <property type="term" value="F:metal ion binding"/>
    <property type="evidence" value="ECO:0007669"/>
    <property type="project" value="UniProtKB-KW"/>
</dbReference>
<evidence type="ECO:0000313" key="7">
    <source>
        <dbReference type="EMBL" id="OZM56854.1"/>
    </source>
</evidence>
<dbReference type="InterPro" id="IPR005494">
    <property type="entry name" value="GSPS_pre-ATP-grasp-like_dom"/>
</dbReference>
<dbReference type="RefSeq" id="WP_094924308.1">
    <property type="nucleotide sequence ID" value="NZ_NPIA01000004.1"/>
</dbReference>
<evidence type="ECO:0000259" key="6">
    <source>
        <dbReference type="Pfam" id="PF03738"/>
    </source>
</evidence>
<keyword evidence="8" id="KW-1185">Reference proteome</keyword>
<evidence type="ECO:0000256" key="1">
    <source>
        <dbReference type="ARBA" id="ARBA00022598"/>
    </source>
</evidence>
<evidence type="ECO:0000256" key="5">
    <source>
        <dbReference type="ARBA" id="ARBA00022842"/>
    </source>
</evidence>
<organism evidence="7 8">
    <name type="scientific">Lottiidibacillus patelloidae</name>
    <dbReference type="NCBI Taxonomy" id="2670334"/>
    <lineage>
        <taxon>Bacteria</taxon>
        <taxon>Bacillati</taxon>
        <taxon>Bacillota</taxon>
        <taxon>Bacilli</taxon>
        <taxon>Bacillales</taxon>
        <taxon>Bacillaceae</taxon>
        <taxon>Lottiidibacillus</taxon>
    </lineage>
</organism>
<gene>
    <name evidence="7" type="ORF">CIB95_08770</name>
</gene>
<evidence type="ECO:0000256" key="2">
    <source>
        <dbReference type="ARBA" id="ARBA00022723"/>
    </source>
</evidence>
<feature type="domain" description="Glutathionylspermidine synthase pre-ATP-grasp-like" evidence="6">
    <location>
        <begin position="25"/>
        <end position="413"/>
    </location>
</feature>